<proteinExistence type="predicted"/>
<name>A0A835GYN6_9MAGN</name>
<reference evidence="4 5" key="1">
    <citation type="submission" date="2020-10" db="EMBL/GenBank/DDBJ databases">
        <title>The Coptis chinensis genome and diversification of protoberbering-type alkaloids.</title>
        <authorList>
            <person name="Wang B."/>
            <person name="Shu S."/>
            <person name="Song C."/>
            <person name="Liu Y."/>
        </authorList>
    </citation>
    <scope>NUCLEOTIDE SEQUENCE [LARGE SCALE GENOMIC DNA]</scope>
    <source>
        <strain evidence="4">HL-2020</strain>
        <tissue evidence="4">Leaf</tissue>
    </source>
</reference>
<dbReference type="InterPro" id="IPR022702">
    <property type="entry name" value="Cytosine_MeTrfase1_RFD"/>
</dbReference>
<accession>A0A835GYN6</accession>
<evidence type="ECO:0000313" key="5">
    <source>
        <dbReference type="Proteomes" id="UP000631114"/>
    </source>
</evidence>
<gene>
    <name evidence="4" type="ORF">IFM89_013409</name>
</gene>
<dbReference type="GO" id="GO:0005634">
    <property type="term" value="C:nucleus"/>
    <property type="evidence" value="ECO:0007669"/>
    <property type="project" value="UniProtKB-SubCell"/>
</dbReference>
<dbReference type="Gene3D" id="3.30.40.10">
    <property type="entry name" value="Zinc/RING finger domain, C3HC4 (zinc finger)"/>
    <property type="match status" value="1"/>
</dbReference>
<dbReference type="Pfam" id="PF12047">
    <property type="entry name" value="DNMT1-RFD"/>
    <property type="match status" value="1"/>
</dbReference>
<dbReference type="AlphaFoldDB" id="A0A835GYN6"/>
<dbReference type="OrthoDB" id="21264at2759"/>
<dbReference type="Proteomes" id="UP000631114">
    <property type="component" value="Unassembled WGS sequence"/>
</dbReference>
<evidence type="ECO:0000256" key="1">
    <source>
        <dbReference type="ARBA" id="ARBA00004123"/>
    </source>
</evidence>
<comment type="subcellular location">
    <subcellularLocation>
        <location evidence="1">Nucleus</location>
    </subcellularLocation>
</comment>
<comment type="caution">
    <text evidence="4">The sequence shown here is derived from an EMBL/GenBank/DDBJ whole genome shotgun (WGS) entry which is preliminary data.</text>
</comment>
<organism evidence="4 5">
    <name type="scientific">Coptis chinensis</name>
    <dbReference type="NCBI Taxonomy" id="261450"/>
    <lineage>
        <taxon>Eukaryota</taxon>
        <taxon>Viridiplantae</taxon>
        <taxon>Streptophyta</taxon>
        <taxon>Embryophyta</taxon>
        <taxon>Tracheophyta</taxon>
        <taxon>Spermatophyta</taxon>
        <taxon>Magnoliopsida</taxon>
        <taxon>Ranunculales</taxon>
        <taxon>Ranunculaceae</taxon>
        <taxon>Coptidoideae</taxon>
        <taxon>Coptis</taxon>
    </lineage>
</organism>
<sequence>MASSDDESETLAQSVTNYSFEDDKGVPISFSILPKQCCHVDSVKSAVFLKGIADDGIQKIYKQVTEWKYQLIEHYQQPEISVLSKEKNWIKLLKPRKSYEDIVKSVLVTVNCLHFFKKHPETSGNVVWDKLWKTFSSYEVRPCESDLLGHLSLIRAAVKQDEALSKSEDMYSGSDAKKGKFIVDDDEDLGYMGLDVGDESDEEAELFDSVCSICDNGGELLCCEGRCIRSFHPTVDDGEDSFCESLGYTKSQVKAMQSFLCLNCQHKRHQCFACGELGSSDKSSGTEIQSGFQTYGVS</sequence>
<protein>
    <recommendedName>
        <fullName evidence="3">RFTS domain-containing protein</fullName>
    </recommendedName>
</protein>
<evidence type="ECO:0000256" key="2">
    <source>
        <dbReference type="ARBA" id="ARBA00023242"/>
    </source>
</evidence>
<keyword evidence="5" id="KW-1185">Reference proteome</keyword>
<dbReference type="InterPro" id="IPR013083">
    <property type="entry name" value="Znf_RING/FYVE/PHD"/>
</dbReference>
<evidence type="ECO:0000259" key="3">
    <source>
        <dbReference type="Pfam" id="PF12047"/>
    </source>
</evidence>
<evidence type="ECO:0000313" key="4">
    <source>
        <dbReference type="EMBL" id="KAF9588557.1"/>
    </source>
</evidence>
<feature type="domain" description="RFTS" evidence="3">
    <location>
        <begin position="12"/>
        <end position="123"/>
    </location>
</feature>
<keyword evidence="2" id="KW-0539">Nucleus</keyword>
<dbReference type="PANTHER" id="PTHR46235:SF3">
    <property type="entry name" value="PHD FINGER-CONTAINING PROTEIN DDB_G0268158"/>
    <property type="match status" value="1"/>
</dbReference>
<dbReference type="PANTHER" id="PTHR46235">
    <property type="entry name" value="PHD FINGER-CONTAINING PROTEIN DDB_G0268158"/>
    <property type="match status" value="1"/>
</dbReference>
<dbReference type="EMBL" id="JADFTS010000009">
    <property type="protein sequence ID" value="KAF9588557.1"/>
    <property type="molecule type" value="Genomic_DNA"/>
</dbReference>